<dbReference type="EMBL" id="JBHTMX010000080">
    <property type="protein sequence ID" value="MFD1332356.1"/>
    <property type="molecule type" value="Genomic_DNA"/>
</dbReference>
<dbReference type="InterPro" id="IPR001647">
    <property type="entry name" value="HTH_TetR"/>
</dbReference>
<evidence type="ECO:0000256" key="3">
    <source>
        <dbReference type="ARBA" id="ARBA00023163"/>
    </source>
</evidence>
<dbReference type="PANTHER" id="PTHR30055">
    <property type="entry name" value="HTH-TYPE TRANSCRIPTIONAL REGULATOR RUTR"/>
    <property type="match status" value="1"/>
</dbReference>
<dbReference type="InterPro" id="IPR050109">
    <property type="entry name" value="HTH-type_TetR-like_transc_reg"/>
</dbReference>
<evidence type="ECO:0000256" key="2">
    <source>
        <dbReference type="ARBA" id="ARBA00023125"/>
    </source>
</evidence>
<evidence type="ECO:0000259" key="4">
    <source>
        <dbReference type="Pfam" id="PF00440"/>
    </source>
</evidence>
<name>A0ABW3Z862_9HYPH</name>
<keyword evidence="2" id="KW-0238">DNA-binding</keyword>
<dbReference type="PANTHER" id="PTHR30055:SF220">
    <property type="entry name" value="TETR-FAMILY REGULATORY PROTEIN"/>
    <property type="match status" value="1"/>
</dbReference>
<comment type="caution">
    <text evidence="6">The sequence shown here is derived from an EMBL/GenBank/DDBJ whole genome shotgun (WGS) entry which is preliminary data.</text>
</comment>
<keyword evidence="1" id="KW-0805">Transcription regulation</keyword>
<dbReference type="InterPro" id="IPR009057">
    <property type="entry name" value="Homeodomain-like_sf"/>
</dbReference>
<dbReference type="Gene3D" id="1.10.357.10">
    <property type="entry name" value="Tetracycline Repressor, domain 2"/>
    <property type="match status" value="1"/>
</dbReference>
<protein>
    <submittedName>
        <fullName evidence="6">TetR/AcrR family transcriptional regulator</fullName>
    </submittedName>
</protein>
<keyword evidence="3" id="KW-0804">Transcription</keyword>
<feature type="domain" description="HTH tetR-type" evidence="4">
    <location>
        <begin position="23"/>
        <end position="57"/>
    </location>
</feature>
<gene>
    <name evidence="6" type="ORF">ACFQ4O_10135</name>
</gene>
<evidence type="ECO:0000259" key="5">
    <source>
        <dbReference type="Pfam" id="PF13305"/>
    </source>
</evidence>
<evidence type="ECO:0000256" key="1">
    <source>
        <dbReference type="ARBA" id="ARBA00023015"/>
    </source>
</evidence>
<evidence type="ECO:0000313" key="7">
    <source>
        <dbReference type="Proteomes" id="UP001597171"/>
    </source>
</evidence>
<dbReference type="SUPFAM" id="SSF48498">
    <property type="entry name" value="Tetracyclin repressor-like, C-terminal domain"/>
    <property type="match status" value="1"/>
</dbReference>
<dbReference type="Pfam" id="PF00440">
    <property type="entry name" value="TetR_N"/>
    <property type="match status" value="1"/>
</dbReference>
<accession>A0ABW3Z862</accession>
<dbReference type="InterPro" id="IPR025996">
    <property type="entry name" value="MT1864/Rv1816-like_C"/>
</dbReference>
<dbReference type="SUPFAM" id="SSF46689">
    <property type="entry name" value="Homeodomain-like"/>
    <property type="match status" value="1"/>
</dbReference>
<dbReference type="Pfam" id="PF13305">
    <property type="entry name" value="TetR_C_33"/>
    <property type="match status" value="1"/>
</dbReference>
<keyword evidence="7" id="KW-1185">Reference proteome</keyword>
<dbReference type="Proteomes" id="UP001597171">
    <property type="component" value="Unassembled WGS sequence"/>
</dbReference>
<organism evidence="6 7">
    <name type="scientific">Methylopila musalis</name>
    <dbReference type="NCBI Taxonomy" id="1134781"/>
    <lineage>
        <taxon>Bacteria</taxon>
        <taxon>Pseudomonadati</taxon>
        <taxon>Pseudomonadota</taxon>
        <taxon>Alphaproteobacteria</taxon>
        <taxon>Hyphomicrobiales</taxon>
        <taxon>Methylopilaceae</taxon>
        <taxon>Methylopila</taxon>
    </lineage>
</organism>
<sequence length="180" mass="18115">MDDGQDGLGARLVREAIAALDAGAGEISLRGLAKAAGVSAMAPYRHFPDKTALLRAVSDRGFAMLAEALATADRAPDEREALTAQGLAYLAFAQAHPALFRLMFSGGGDGGPPGAAKMAAYGVLAGRVARLTPNPAAVTACWALVHGLAILTLDGQSPPDGADSRAVLALLAEGVLQGGA</sequence>
<proteinExistence type="predicted"/>
<reference evidence="7" key="1">
    <citation type="journal article" date="2019" name="Int. J. Syst. Evol. Microbiol.">
        <title>The Global Catalogue of Microorganisms (GCM) 10K type strain sequencing project: providing services to taxonomists for standard genome sequencing and annotation.</title>
        <authorList>
            <consortium name="The Broad Institute Genomics Platform"/>
            <consortium name="The Broad Institute Genome Sequencing Center for Infectious Disease"/>
            <person name="Wu L."/>
            <person name="Ma J."/>
        </authorList>
    </citation>
    <scope>NUCLEOTIDE SEQUENCE [LARGE SCALE GENOMIC DNA]</scope>
    <source>
        <strain evidence="7">CCUG 61696</strain>
    </source>
</reference>
<feature type="domain" description="HTH-type transcriptional regulator MT1864/Rv1816-like C-terminal" evidence="5">
    <location>
        <begin position="82"/>
        <end position="171"/>
    </location>
</feature>
<evidence type="ECO:0000313" key="6">
    <source>
        <dbReference type="EMBL" id="MFD1332356.1"/>
    </source>
</evidence>
<dbReference type="InterPro" id="IPR036271">
    <property type="entry name" value="Tet_transcr_reg_TetR-rel_C_sf"/>
</dbReference>